<dbReference type="KEGG" id="mmar:MODMU_0439"/>
<reference evidence="1 2" key="1">
    <citation type="journal article" date="2012" name="J. Bacteriol.">
        <title>Genome Sequence of Radiation-Resistant Modestobacter marinus Strain BC501, a Representative Actinobacterium That Thrives on Calcareous Stone Surfaces.</title>
        <authorList>
            <person name="Normand P."/>
            <person name="Gury J."/>
            <person name="Pujic P."/>
            <person name="Chouaia B."/>
            <person name="Crotti E."/>
            <person name="Brusetti L."/>
            <person name="Daffonchio D."/>
            <person name="Vacherie B."/>
            <person name="Barbe V."/>
            <person name="Medigue C."/>
            <person name="Calteau A."/>
            <person name="Ghodhbane-Gtari F."/>
            <person name="Essoussi I."/>
            <person name="Nouioui I."/>
            <person name="Abbassi-Ghozzi I."/>
            <person name="Gtari M."/>
        </authorList>
    </citation>
    <scope>NUCLEOTIDE SEQUENCE [LARGE SCALE GENOMIC DNA]</scope>
    <source>
        <strain evidence="2">BC 501</strain>
    </source>
</reference>
<dbReference type="Proteomes" id="UP000006461">
    <property type="component" value="Chromosome"/>
</dbReference>
<keyword evidence="2" id="KW-1185">Reference proteome</keyword>
<name>I4ER84_MODI5</name>
<dbReference type="AlphaFoldDB" id="I4ER84"/>
<evidence type="ECO:0000313" key="2">
    <source>
        <dbReference type="Proteomes" id="UP000006461"/>
    </source>
</evidence>
<dbReference type="EMBL" id="FO203431">
    <property type="protein sequence ID" value="CCH85897.1"/>
    <property type="molecule type" value="Genomic_DNA"/>
</dbReference>
<dbReference type="HOGENOM" id="CLU_1914701_0_0_11"/>
<sequence>MGSPAVDALEFAVETALSPGEIRAAGKQAATAGRFDGAIRENLVTAGSVSYAVVHPESLATLMTMVVSWHELGAERRRVTLIVRGHVVVRGRLLGVPVGRASVPALEPAAQFASTLRGLLGESRMPGSSSNR</sequence>
<proteinExistence type="predicted"/>
<evidence type="ECO:0000313" key="1">
    <source>
        <dbReference type="EMBL" id="CCH85897.1"/>
    </source>
</evidence>
<organism evidence="1 2">
    <name type="scientific">Modestobacter italicus (strain DSM 44449 / CECT 9708 / BC 501)</name>
    <dbReference type="NCBI Taxonomy" id="2732864"/>
    <lineage>
        <taxon>Bacteria</taxon>
        <taxon>Bacillati</taxon>
        <taxon>Actinomycetota</taxon>
        <taxon>Actinomycetes</taxon>
        <taxon>Geodermatophilales</taxon>
        <taxon>Geodermatophilaceae</taxon>
        <taxon>Modestobacter</taxon>
    </lineage>
</organism>
<protein>
    <submittedName>
        <fullName evidence="1">Uncharacterized protein</fullName>
    </submittedName>
</protein>
<accession>I4ER84</accession>
<gene>
    <name evidence="1" type="ordered locus">MODMU_0439</name>
</gene>
<dbReference type="OrthoDB" id="9868219at2"/>